<dbReference type="RefSeq" id="WP_306850517.1">
    <property type="nucleotide sequence ID" value="NZ_JAUSSK010000003.1"/>
</dbReference>
<name>A0ABT9SZJ0_9GAMM</name>
<proteinExistence type="predicted"/>
<reference evidence="2 3" key="1">
    <citation type="submission" date="2023-07" db="EMBL/GenBank/DDBJ databases">
        <title>Sorghum-associated microbial communities from plants grown in Nebraska, USA.</title>
        <authorList>
            <person name="Schachtman D."/>
        </authorList>
    </citation>
    <scope>NUCLEOTIDE SEQUENCE [LARGE SCALE GENOMIC DNA]</scope>
    <source>
        <strain evidence="2 3">CC60</strain>
    </source>
</reference>
<dbReference type="Proteomes" id="UP001237737">
    <property type="component" value="Unassembled WGS sequence"/>
</dbReference>
<feature type="signal peptide" evidence="1">
    <location>
        <begin position="1"/>
        <end position="19"/>
    </location>
</feature>
<evidence type="ECO:0008006" key="4">
    <source>
        <dbReference type="Google" id="ProtNLM"/>
    </source>
</evidence>
<evidence type="ECO:0000313" key="2">
    <source>
        <dbReference type="EMBL" id="MDQ0010428.1"/>
    </source>
</evidence>
<accession>A0ABT9SZJ0</accession>
<comment type="caution">
    <text evidence="2">The sequence shown here is derived from an EMBL/GenBank/DDBJ whole genome shotgun (WGS) entry which is preliminary data.</text>
</comment>
<dbReference type="EMBL" id="JAUSSK010000003">
    <property type="protein sequence ID" value="MDQ0010428.1"/>
    <property type="molecule type" value="Genomic_DNA"/>
</dbReference>
<dbReference type="Pfam" id="PF20101">
    <property type="entry name" value="DUF6491"/>
    <property type="match status" value="1"/>
</dbReference>
<sequence>MNLRYLLAASLLVTASVHAEGSGAPPQARKELPFADCLRTDRINEWNVIDDHTITVRNGPNHFLVKTTVACPRMDLGGGIHFRASESDKAVGSMRICGGINEQIVRRDDPPCQIQSVQTIDKTEFDKLAKKAKRHGSGAEPNGMVP</sequence>
<keyword evidence="3" id="KW-1185">Reference proteome</keyword>
<evidence type="ECO:0000256" key="1">
    <source>
        <dbReference type="SAM" id="SignalP"/>
    </source>
</evidence>
<organism evidence="2 3">
    <name type="scientific">Luteibacter jiangsuensis</name>
    <dbReference type="NCBI Taxonomy" id="637577"/>
    <lineage>
        <taxon>Bacteria</taxon>
        <taxon>Pseudomonadati</taxon>
        <taxon>Pseudomonadota</taxon>
        <taxon>Gammaproteobacteria</taxon>
        <taxon>Lysobacterales</taxon>
        <taxon>Rhodanobacteraceae</taxon>
        <taxon>Luteibacter</taxon>
    </lineage>
</organism>
<dbReference type="InterPro" id="IPR045500">
    <property type="entry name" value="DUF6491"/>
</dbReference>
<gene>
    <name evidence="2" type="ORF">J2T07_002618</name>
</gene>
<evidence type="ECO:0000313" key="3">
    <source>
        <dbReference type="Proteomes" id="UP001237737"/>
    </source>
</evidence>
<keyword evidence="1" id="KW-0732">Signal</keyword>
<feature type="chain" id="PRO_5045762745" description="DUF3617 family protein" evidence="1">
    <location>
        <begin position="20"/>
        <end position="146"/>
    </location>
</feature>
<protein>
    <recommendedName>
        <fullName evidence="4">DUF3617 family protein</fullName>
    </recommendedName>
</protein>